<organism evidence="1 2">
    <name type="scientific">Pseudonocardia saturnea</name>
    <dbReference type="NCBI Taxonomy" id="33909"/>
    <lineage>
        <taxon>Bacteria</taxon>
        <taxon>Bacillati</taxon>
        <taxon>Actinomycetota</taxon>
        <taxon>Actinomycetes</taxon>
        <taxon>Pseudonocardiales</taxon>
        <taxon>Pseudonocardiaceae</taxon>
        <taxon>Pseudonocardia</taxon>
    </lineage>
</organism>
<sequence length="78" mass="7825">MRVAPVACEASFANASRPVTLIRTETVLSATGHRLTGADPRGGGTGNECVRSSVRDAAGVAAALRTRPGPVPGPADKA</sequence>
<dbReference type="Proteomes" id="UP000320693">
    <property type="component" value="Unassembled WGS sequence"/>
</dbReference>
<evidence type="ECO:0000313" key="1">
    <source>
        <dbReference type="EMBL" id="GEC25522.1"/>
    </source>
</evidence>
<gene>
    <name evidence="1" type="ORF">PSA01_25510</name>
</gene>
<reference evidence="1 2" key="1">
    <citation type="submission" date="2019-06" db="EMBL/GenBank/DDBJ databases">
        <title>Whole genome shotgun sequence of Pseudonocardia saturnea NBRC 14499.</title>
        <authorList>
            <person name="Hosoyama A."/>
            <person name="Uohara A."/>
            <person name="Ohji S."/>
            <person name="Ichikawa N."/>
        </authorList>
    </citation>
    <scope>NUCLEOTIDE SEQUENCE [LARGE SCALE GENOMIC DNA]</scope>
    <source>
        <strain evidence="1 2">NBRC 14499</strain>
    </source>
</reference>
<name>A0ABQ0RXX3_9PSEU</name>
<protein>
    <submittedName>
        <fullName evidence="1">Uncharacterized protein</fullName>
    </submittedName>
</protein>
<evidence type="ECO:0000313" key="2">
    <source>
        <dbReference type="Proteomes" id="UP000320693"/>
    </source>
</evidence>
<comment type="caution">
    <text evidence="1">The sequence shown here is derived from an EMBL/GenBank/DDBJ whole genome shotgun (WGS) entry which is preliminary data.</text>
</comment>
<accession>A0ABQ0RXX3</accession>
<keyword evidence="2" id="KW-1185">Reference proteome</keyword>
<dbReference type="EMBL" id="BJNH01000025">
    <property type="protein sequence ID" value="GEC25522.1"/>
    <property type="molecule type" value="Genomic_DNA"/>
</dbReference>
<proteinExistence type="predicted"/>